<protein>
    <submittedName>
        <fullName evidence="1">Uncharacterized protein</fullName>
    </submittedName>
</protein>
<dbReference type="RefSeq" id="WP_136881064.1">
    <property type="nucleotide sequence ID" value="NZ_SWDX01000006.1"/>
</dbReference>
<accession>A0A4U1GDB8</accession>
<dbReference type="Proteomes" id="UP000309594">
    <property type="component" value="Unassembled WGS sequence"/>
</dbReference>
<dbReference type="EMBL" id="SWDX01000006">
    <property type="protein sequence ID" value="TKC59192.1"/>
    <property type="molecule type" value="Genomic_DNA"/>
</dbReference>
<dbReference type="AlphaFoldDB" id="A0A4U1GDB8"/>
<evidence type="ECO:0000313" key="1">
    <source>
        <dbReference type="EMBL" id="TKC59192.1"/>
    </source>
</evidence>
<reference evidence="1 2" key="1">
    <citation type="submission" date="2019-04" db="EMBL/GenBank/DDBJ databases">
        <title>Pedobacter sp. RP-1-16 sp. nov., isolated from Arctic soil.</title>
        <authorList>
            <person name="Dahal R.H."/>
            <person name="Kim D.-U."/>
        </authorList>
    </citation>
    <scope>NUCLEOTIDE SEQUENCE [LARGE SCALE GENOMIC DNA]</scope>
    <source>
        <strain evidence="1 2">RP-1-16</strain>
    </source>
</reference>
<sequence length="297" mass="32998">MSLLYGCGNRSDTRVFDCSKAKFDLPDITLSDSGPDIKAKRNLSLANVLLFQLCFLNCVSSKDKLPSRNRGAENTNLDIPLVLSSASASVAVLSVNDAYLKSVHINPRLSLKLDPRIISVTLALSTLSSASALAEKQDQYSADSLRCLDLQASILRNNYINAVNQRYADLFVLSPLRASVLHSKLKGSIASSIQSNDFSFNTNPRYVLNIIEEERIVSRDEIRIFEVLEDRVFQKEATSLGDTSVAVRLIATREEIIKMRKLLEEQLVSPIDSGFAVRCRIVLARSKSFLVHTQFIL</sequence>
<gene>
    <name evidence="1" type="ORF">FBD94_16810</name>
</gene>
<name>A0A4U1GDB8_9SPHI</name>
<comment type="caution">
    <text evidence="1">The sequence shown here is derived from an EMBL/GenBank/DDBJ whole genome shotgun (WGS) entry which is preliminary data.</text>
</comment>
<organism evidence="1 2">
    <name type="scientific">Pedobacter hiemivivus</name>
    <dbReference type="NCBI Taxonomy" id="2530454"/>
    <lineage>
        <taxon>Bacteria</taxon>
        <taxon>Pseudomonadati</taxon>
        <taxon>Bacteroidota</taxon>
        <taxon>Sphingobacteriia</taxon>
        <taxon>Sphingobacteriales</taxon>
        <taxon>Sphingobacteriaceae</taxon>
        <taxon>Pedobacter</taxon>
    </lineage>
</organism>
<evidence type="ECO:0000313" key="2">
    <source>
        <dbReference type="Proteomes" id="UP000309594"/>
    </source>
</evidence>
<proteinExistence type="predicted"/>